<accession>A0ABT7AAH9</accession>
<dbReference type="Proteomes" id="UP001214441">
    <property type="component" value="Unassembled WGS sequence"/>
</dbReference>
<organism evidence="10 11">
    <name type="scientific">Streptomyces iconiensis</name>
    <dbReference type="NCBI Taxonomy" id="1384038"/>
    <lineage>
        <taxon>Bacteria</taxon>
        <taxon>Bacillati</taxon>
        <taxon>Actinomycetota</taxon>
        <taxon>Actinomycetes</taxon>
        <taxon>Kitasatosporales</taxon>
        <taxon>Streptomycetaceae</taxon>
        <taxon>Streptomyces</taxon>
    </lineage>
</organism>
<dbReference type="InterPro" id="IPR050250">
    <property type="entry name" value="Macrolide_Exporter_MacB"/>
</dbReference>
<name>A0ABT7AAH9_9ACTN</name>
<keyword evidence="2" id="KW-1003">Cell membrane</keyword>
<keyword evidence="5 8" id="KW-0472">Membrane</keyword>
<feature type="transmembrane region" description="Helical" evidence="8">
    <location>
        <begin position="12"/>
        <end position="36"/>
    </location>
</feature>
<feature type="domain" description="ABC3 transporter permease C-terminal" evidence="9">
    <location>
        <begin position="265"/>
        <end position="392"/>
    </location>
</feature>
<feature type="domain" description="ABC3 transporter permease C-terminal" evidence="9">
    <location>
        <begin position="626"/>
        <end position="738"/>
    </location>
</feature>
<keyword evidence="11" id="KW-1185">Reference proteome</keyword>
<dbReference type="Pfam" id="PF02687">
    <property type="entry name" value="FtsX"/>
    <property type="match status" value="2"/>
</dbReference>
<proteinExistence type="inferred from homology"/>
<feature type="transmembrane region" description="Helical" evidence="8">
    <location>
        <begin position="622"/>
        <end position="643"/>
    </location>
</feature>
<feature type="transmembrane region" description="Helical" evidence="8">
    <location>
        <begin position="434"/>
        <end position="460"/>
    </location>
</feature>
<evidence type="ECO:0000256" key="5">
    <source>
        <dbReference type="ARBA" id="ARBA00023136"/>
    </source>
</evidence>
<protein>
    <submittedName>
        <fullName evidence="10">FtsX-like permease family protein</fullName>
    </submittedName>
</protein>
<feature type="transmembrane region" description="Helical" evidence="8">
    <location>
        <begin position="674"/>
        <end position="697"/>
    </location>
</feature>
<evidence type="ECO:0000256" key="8">
    <source>
        <dbReference type="SAM" id="Phobius"/>
    </source>
</evidence>
<dbReference type="RefSeq" id="WP_274047170.1">
    <property type="nucleotide sequence ID" value="NZ_JANCPR020000071.1"/>
</dbReference>
<evidence type="ECO:0000256" key="3">
    <source>
        <dbReference type="ARBA" id="ARBA00022692"/>
    </source>
</evidence>
<feature type="transmembrane region" description="Helical" evidence="8">
    <location>
        <begin position="490"/>
        <end position="510"/>
    </location>
</feature>
<comment type="caution">
    <text evidence="10">The sequence shown here is derived from an EMBL/GenBank/DDBJ whole genome shotgun (WGS) entry which is preliminary data.</text>
</comment>
<feature type="transmembrane region" description="Helical" evidence="8">
    <location>
        <begin position="412"/>
        <end position="428"/>
    </location>
</feature>
<evidence type="ECO:0000256" key="7">
    <source>
        <dbReference type="SAM" id="MobiDB-lite"/>
    </source>
</evidence>
<dbReference type="InterPro" id="IPR003838">
    <property type="entry name" value="ABC3_permease_C"/>
</dbReference>
<evidence type="ECO:0000256" key="2">
    <source>
        <dbReference type="ARBA" id="ARBA00022475"/>
    </source>
</evidence>
<sequence>MLRTALRSLRAHAVRFALSGFAVVLGVAFVSGALLYGESVKAASARVSADTQPDVSAVVAPGPTDPGKEPPRLDSRLRDRLLKVPGVASVRGVVEGSAFVVGRDGRLVGSLADSAGVNYQADQGGRDARYPLTSGRAPRGAGEVAFDRDTARHAGYGPGDKVRVVVRGETRNVRLVGVFTARDSRIAAGGTLTAFDTSTALGALGEGHGYTQLALTAGPGVSEQEVRDSVQEVLPSGLSAATRSEALESDGGGANGDKISGLLLSFASVVLLVSVFLVANTFTMLSAAGAREHALLRVVGATRTYVQRLVLTQAVLVGAVASVVGYAAGVGVGAVLKSAFPVITQASSSAGSGGAPLPLFSPAAATAALAVGIGITALAAWLPARRAARISPMAALRTGEPPQPAALRRRTATGYAVTLAGALGAPAASDSGDLGLVTCTGGVLLVGLVLLAPRYAVLLAGLLRAPLRRLAGVRGTLAAENARRNPRRTAATASALMTGLMLISAATVGVTSLSHMAERDAAREATSDLRVSAVDFAEMSTGTAARIARLPDVASVRTEPGPAVQEREKTPPTAVLVNAEEGRTEALRRRIVHTLDNPALLVQDRGELAAEATRPYTPFLNLTYALLSVSVFIGVLGVVNTMAMSVRERVREIGLLRVIGLDRRGTAAMVRLEAVLISLLGAVMGVLSGSALGAVAVLGQEGAELTVPWGRLALFLAAAAALGVLAATLPARQAARVPVLRAVGDAG</sequence>
<dbReference type="EMBL" id="JANCPR020000071">
    <property type="protein sequence ID" value="MDJ1138009.1"/>
    <property type="molecule type" value="Genomic_DNA"/>
</dbReference>
<evidence type="ECO:0000256" key="1">
    <source>
        <dbReference type="ARBA" id="ARBA00004651"/>
    </source>
</evidence>
<gene>
    <name evidence="10" type="ORF">NMN56_039840</name>
</gene>
<feature type="transmembrane region" description="Helical" evidence="8">
    <location>
        <begin position="262"/>
        <end position="288"/>
    </location>
</feature>
<evidence type="ECO:0000256" key="4">
    <source>
        <dbReference type="ARBA" id="ARBA00022989"/>
    </source>
</evidence>
<evidence type="ECO:0000256" key="6">
    <source>
        <dbReference type="ARBA" id="ARBA00038076"/>
    </source>
</evidence>
<feature type="transmembrane region" description="Helical" evidence="8">
    <location>
        <begin position="359"/>
        <end position="382"/>
    </location>
</feature>
<feature type="region of interest" description="Disordered" evidence="7">
    <location>
        <begin position="52"/>
        <end position="73"/>
    </location>
</feature>
<evidence type="ECO:0000259" key="9">
    <source>
        <dbReference type="Pfam" id="PF02687"/>
    </source>
</evidence>
<keyword evidence="4 8" id="KW-1133">Transmembrane helix</keyword>
<comment type="similarity">
    <text evidence="6">Belongs to the ABC-4 integral membrane protein family.</text>
</comment>
<comment type="subcellular location">
    <subcellularLocation>
        <location evidence="1">Cell membrane</location>
        <topology evidence="1">Multi-pass membrane protein</topology>
    </subcellularLocation>
</comment>
<dbReference type="PANTHER" id="PTHR30572">
    <property type="entry name" value="MEMBRANE COMPONENT OF TRANSPORTER-RELATED"/>
    <property type="match status" value="1"/>
</dbReference>
<reference evidence="10 11" key="1">
    <citation type="submission" date="2023-05" db="EMBL/GenBank/DDBJ databases">
        <title>Streptantibioticus silvisoli sp. nov., acidotolerant actinomycetes 1 from pine litter.</title>
        <authorList>
            <person name="Swiecimska M."/>
            <person name="Golinska P."/>
            <person name="Sangal V."/>
            <person name="Wachnowicz B."/>
            <person name="Goodfellow M."/>
        </authorList>
    </citation>
    <scope>NUCLEOTIDE SEQUENCE [LARGE SCALE GENOMIC DNA]</scope>
    <source>
        <strain evidence="10 11">DSM 42109</strain>
    </source>
</reference>
<keyword evidence="3 8" id="KW-0812">Transmembrane</keyword>
<feature type="transmembrane region" description="Helical" evidence="8">
    <location>
        <begin position="309"/>
        <end position="328"/>
    </location>
</feature>
<evidence type="ECO:0000313" key="10">
    <source>
        <dbReference type="EMBL" id="MDJ1138009.1"/>
    </source>
</evidence>
<feature type="transmembrane region" description="Helical" evidence="8">
    <location>
        <begin position="709"/>
        <end position="731"/>
    </location>
</feature>
<evidence type="ECO:0000313" key="11">
    <source>
        <dbReference type="Proteomes" id="UP001214441"/>
    </source>
</evidence>
<dbReference type="PANTHER" id="PTHR30572:SF4">
    <property type="entry name" value="ABC TRANSPORTER PERMEASE YTRF"/>
    <property type="match status" value="1"/>
</dbReference>